<dbReference type="GO" id="GO:0004441">
    <property type="term" value="F:inositol-1,4-bisphosphate 1-phosphatase activity"/>
    <property type="evidence" value="ECO:0007669"/>
    <property type="project" value="UniProtKB-EC"/>
</dbReference>
<evidence type="ECO:0000256" key="13">
    <source>
        <dbReference type="ARBA" id="ARBA00059706"/>
    </source>
</evidence>
<comment type="cofactor">
    <cofactor evidence="1 15">
        <name>Mg(2+)</name>
        <dbReference type="ChEBI" id="CHEBI:18420"/>
    </cofactor>
</comment>
<dbReference type="Pfam" id="PF00459">
    <property type="entry name" value="Inositol_P"/>
    <property type="match status" value="1"/>
</dbReference>
<evidence type="ECO:0000256" key="6">
    <source>
        <dbReference type="ARBA" id="ARBA00022671"/>
    </source>
</evidence>
<dbReference type="EC" id="3.1.3.57" evidence="12"/>
<dbReference type="InterPro" id="IPR020583">
    <property type="entry name" value="Inositol_monoP_metal-BS"/>
</dbReference>
<feature type="binding site" evidence="15">
    <location>
        <position position="204"/>
    </location>
    <ligand>
        <name>Mg(2+)</name>
        <dbReference type="ChEBI" id="CHEBI:18420"/>
        <label>1</label>
        <note>catalytic</note>
    </ligand>
</feature>
<dbReference type="InterPro" id="IPR044897">
    <property type="entry name" value="INPP1_dom_1"/>
</dbReference>
<evidence type="ECO:0000256" key="10">
    <source>
        <dbReference type="ARBA" id="ARBA00044465"/>
    </source>
</evidence>
<dbReference type="Gene3D" id="4.10.460.10">
    <property type="entry name" value="Inositol Polyphosphate 1-phosphatase, domain 1"/>
    <property type="match status" value="1"/>
</dbReference>
<dbReference type="GO" id="GO:0046872">
    <property type="term" value="F:metal ion binding"/>
    <property type="evidence" value="ECO:0007669"/>
    <property type="project" value="UniProtKB-KW"/>
</dbReference>
<keyword evidence="5" id="KW-0597">Phosphoprotein</keyword>
<evidence type="ECO:0000256" key="11">
    <source>
        <dbReference type="ARBA" id="ARBA00044478"/>
    </source>
</evidence>
<dbReference type="Gene3D" id="3.40.190.80">
    <property type="match status" value="1"/>
</dbReference>
<evidence type="ECO:0000256" key="4">
    <source>
        <dbReference type="ARBA" id="ARBA00011245"/>
    </source>
</evidence>
<comment type="pathway">
    <text evidence="2">Signal transduction; phosphatidylinositol signaling pathway.</text>
</comment>
<keyword evidence="9 15" id="KW-0460">Magnesium</keyword>
<comment type="subunit">
    <text evidence="4">Monomer.</text>
</comment>
<evidence type="ECO:0000256" key="15">
    <source>
        <dbReference type="PIRSR" id="PIRSR600760-2"/>
    </source>
</evidence>
<dbReference type="GO" id="GO:0046854">
    <property type="term" value="P:phosphatidylinositol phosphate biosynthetic process"/>
    <property type="evidence" value="ECO:0007669"/>
    <property type="project" value="InterPro"/>
</dbReference>
<evidence type="ECO:0000256" key="9">
    <source>
        <dbReference type="ARBA" id="ARBA00022842"/>
    </source>
</evidence>
<organism evidence="17 18">
    <name type="scientific">Pteropus alecto</name>
    <name type="common">Black flying fox</name>
    <dbReference type="NCBI Taxonomy" id="9402"/>
    <lineage>
        <taxon>Eukaryota</taxon>
        <taxon>Metazoa</taxon>
        <taxon>Chordata</taxon>
        <taxon>Craniata</taxon>
        <taxon>Vertebrata</taxon>
        <taxon>Euteleostomi</taxon>
        <taxon>Mammalia</taxon>
        <taxon>Eutheria</taxon>
        <taxon>Laurasiatheria</taxon>
        <taxon>Chiroptera</taxon>
        <taxon>Yinpterochiroptera</taxon>
        <taxon>Pteropodoidea</taxon>
        <taxon>Pteropodidae</taxon>
        <taxon>Pteropodinae</taxon>
        <taxon>Pteropus</taxon>
    </lineage>
</organism>
<evidence type="ECO:0000256" key="5">
    <source>
        <dbReference type="ARBA" id="ARBA00022553"/>
    </source>
</evidence>
<feature type="binding site" evidence="15">
    <location>
        <position position="281"/>
    </location>
    <ligand>
        <name>Mg(2+)</name>
        <dbReference type="ChEBI" id="CHEBI:18420"/>
        <label>1</label>
        <note>catalytic</note>
    </ligand>
</feature>
<dbReference type="FunFam" id="3.40.190.80:FF:000015">
    <property type="entry name" value="Inositol polyphosphate 1-phosphatase"/>
    <property type="match status" value="1"/>
</dbReference>
<evidence type="ECO:0000313" key="18">
    <source>
        <dbReference type="Proteomes" id="UP000010552"/>
    </source>
</evidence>
<name>L5JZA8_PTEAL</name>
<feature type="binding site" evidence="15">
    <location>
        <position position="278"/>
    </location>
    <ligand>
        <name>Mg(2+)</name>
        <dbReference type="ChEBI" id="CHEBI:18420"/>
        <label>1</label>
        <note>catalytic</note>
    </ligand>
</feature>
<dbReference type="Gene3D" id="3.30.540.10">
    <property type="entry name" value="Fructose-1,6-Bisphosphatase, subunit A, domain 1"/>
    <property type="match status" value="1"/>
</dbReference>
<comment type="catalytic activity">
    <reaction evidence="11">
        <text>1D-myo-inositol 1,4-bisphosphate + H2O = 1D-myo-inositol 4-phosphate + phosphate</text>
        <dbReference type="Rhea" id="RHEA:15553"/>
        <dbReference type="ChEBI" id="CHEBI:15377"/>
        <dbReference type="ChEBI" id="CHEBI:43474"/>
        <dbReference type="ChEBI" id="CHEBI:58282"/>
        <dbReference type="ChEBI" id="CHEBI:58469"/>
        <dbReference type="EC" id="3.1.3.57"/>
    </reaction>
    <physiologicalReaction direction="left-to-right" evidence="11">
        <dbReference type="Rhea" id="RHEA:15554"/>
    </physiologicalReaction>
</comment>
<dbReference type="EMBL" id="KB031068">
    <property type="protein sequence ID" value="ELK04789.1"/>
    <property type="molecule type" value="Genomic_DNA"/>
</dbReference>
<comment type="function">
    <text evidence="13">Mg(2+)-dependent phosphatase that catalyzes the hydrolysis of the 1-position phosphate from inositol 1,4-bisphosphate and inositol 1,3,4-trisphosphate and participates in inositol phosphate metabolism.</text>
</comment>
<keyword evidence="8" id="KW-0378">Hydrolase</keyword>
<evidence type="ECO:0000256" key="1">
    <source>
        <dbReference type="ARBA" id="ARBA00001946"/>
    </source>
</evidence>
<feature type="binding site" evidence="15">
    <location>
        <position position="444"/>
    </location>
    <ligand>
        <name>Mg(2+)</name>
        <dbReference type="ChEBI" id="CHEBI:18420"/>
        <label>1</label>
        <note>catalytic</note>
    </ligand>
</feature>
<dbReference type="FunCoup" id="L5JZA8">
    <property type="interactions" value="629"/>
</dbReference>
<accession>L5JZA8</accession>
<dbReference type="FunFam" id="4.10.460.10:FF:000001">
    <property type="entry name" value="Inositol polyphosphate 1-phosphatase"/>
    <property type="match status" value="1"/>
</dbReference>
<dbReference type="InterPro" id="IPR020550">
    <property type="entry name" value="Inositol_monophosphatase_CS"/>
</dbReference>
<evidence type="ECO:0000256" key="12">
    <source>
        <dbReference type="ARBA" id="ARBA00044519"/>
    </source>
</evidence>
<gene>
    <name evidence="17" type="ORF">PAL_GLEAN10026067</name>
</gene>
<dbReference type="PROSITE" id="PS00630">
    <property type="entry name" value="IMP_2"/>
    <property type="match status" value="1"/>
</dbReference>
<dbReference type="SUPFAM" id="SSF56655">
    <property type="entry name" value="Carbohydrate phosphatase"/>
    <property type="match status" value="1"/>
</dbReference>
<evidence type="ECO:0000256" key="2">
    <source>
        <dbReference type="ARBA" id="ARBA00004847"/>
    </source>
</evidence>
<keyword evidence="18" id="KW-1185">Reference proteome</keyword>
<evidence type="ECO:0000256" key="14">
    <source>
        <dbReference type="ARBA" id="ARBA00070066"/>
    </source>
</evidence>
<evidence type="ECO:0000256" key="8">
    <source>
        <dbReference type="ARBA" id="ARBA00022801"/>
    </source>
</evidence>
<evidence type="ECO:0000313" key="17">
    <source>
        <dbReference type="EMBL" id="ELK04789.1"/>
    </source>
</evidence>
<proteinExistence type="inferred from homology"/>
<evidence type="ECO:0000256" key="16">
    <source>
        <dbReference type="SAM" id="MobiDB-lite"/>
    </source>
</evidence>
<sequence length="527" mass="57715">MEEDFKSEFVSSYKNKTSGLGDPGALFFLALPFESSNSTCDVADASLLQAWDTLARPGSLEASPHGSAPRSLEGPRGGGLANAEVGARAERGSPQPSFAFAFASVDSRGWVPIPFTAATEKQGSEMSDILRELLRVSEKAASIARACRQQEALFQLLIEEKKEGEKNKKFAVDFKTLADVLVQEVIKQNMENKFPGLAKKIFGEESNEFTNELGEKVILRLCPTEEETVELLSKVLNGNKVASEALAKVVHQDVAFTDPTLDSIDITIPQDILGIWVDPIDSTYQYIKGSADVKSNQGIFPSGLQCVTILIGVYDIQTGVPLMGVINQPFVSQDLNTLRWKGQCYWGLSYMETNIYSHQPSVSKRNGSEPWSQLTKNTSSEVEFSHQFSAVISTSEKENIKAALSRVCGDRIFRAAGAGYKSLCVVQGLVDVYIFSEDTTFRWDSCAAHAILRAMGGGMVDLKECLERNPETGLDLPQLVYHVENEGASGVDRWANKGGLIAYRSSKQLETFLSLLIQNLAPTDAHR</sequence>
<feature type="region of interest" description="Disordered" evidence="16">
    <location>
        <begin position="58"/>
        <end position="81"/>
    </location>
</feature>
<dbReference type="eggNOG" id="KOG3099">
    <property type="taxonomic scope" value="Eukaryota"/>
</dbReference>
<dbReference type="InParanoid" id="L5JZA8"/>
<keyword evidence="7 15" id="KW-0479">Metal-binding</keyword>
<dbReference type="InterPro" id="IPR000760">
    <property type="entry name" value="Inositol_monophosphatase-like"/>
</dbReference>
<comment type="catalytic activity">
    <reaction evidence="10">
        <text>1D-myo-inositol 1,3,4-trisphosphate + H2O = 1D-myo-inositol 3,4-bisphosphate + phosphate</text>
        <dbReference type="Rhea" id="RHEA:70319"/>
        <dbReference type="ChEBI" id="CHEBI:15377"/>
        <dbReference type="ChEBI" id="CHEBI:43474"/>
        <dbReference type="ChEBI" id="CHEBI:58414"/>
        <dbReference type="ChEBI" id="CHEBI:83241"/>
    </reaction>
    <physiologicalReaction direction="left-to-right" evidence="10">
        <dbReference type="Rhea" id="RHEA:70320"/>
    </physiologicalReaction>
</comment>
<keyword evidence="6" id="KW-0452">Lithium</keyword>
<dbReference type="CDD" id="cd01640">
    <property type="entry name" value="IPPase"/>
    <property type="match status" value="1"/>
</dbReference>
<reference evidence="18" key="1">
    <citation type="journal article" date="2013" name="Science">
        <title>Comparative analysis of bat genomes provides insight into the evolution of flight and immunity.</title>
        <authorList>
            <person name="Zhang G."/>
            <person name="Cowled C."/>
            <person name="Shi Z."/>
            <person name="Huang Z."/>
            <person name="Bishop-Lilly K.A."/>
            <person name="Fang X."/>
            <person name="Wynne J.W."/>
            <person name="Xiong Z."/>
            <person name="Baker M.L."/>
            <person name="Zhao W."/>
            <person name="Tachedjian M."/>
            <person name="Zhu Y."/>
            <person name="Zhou P."/>
            <person name="Jiang X."/>
            <person name="Ng J."/>
            <person name="Yang L."/>
            <person name="Wu L."/>
            <person name="Xiao J."/>
            <person name="Feng Y."/>
            <person name="Chen Y."/>
            <person name="Sun X."/>
            <person name="Zhang Y."/>
            <person name="Marsh G.A."/>
            <person name="Crameri G."/>
            <person name="Broder C.C."/>
            <person name="Frey K.G."/>
            <person name="Wang L.F."/>
            <person name="Wang J."/>
        </authorList>
    </citation>
    <scope>NUCLEOTIDE SEQUENCE [LARGE SCALE GENOMIC DNA]</scope>
</reference>
<dbReference type="Proteomes" id="UP000010552">
    <property type="component" value="Unassembled WGS sequence"/>
</dbReference>
<dbReference type="PANTHER" id="PTHR43028">
    <property type="entry name" value="3'(2'),5'-BISPHOSPHATE NUCLEOTIDASE 1"/>
    <property type="match status" value="1"/>
</dbReference>
<evidence type="ECO:0000256" key="3">
    <source>
        <dbReference type="ARBA" id="ARBA00009759"/>
    </source>
</evidence>
<dbReference type="AlphaFoldDB" id="L5JZA8"/>
<dbReference type="InterPro" id="IPR050725">
    <property type="entry name" value="CysQ/Inositol_MonoPase"/>
</dbReference>
<evidence type="ECO:0000256" key="7">
    <source>
        <dbReference type="ARBA" id="ARBA00022723"/>
    </source>
</evidence>
<dbReference type="STRING" id="9402.L5JZA8"/>
<dbReference type="PROSITE" id="PS00629">
    <property type="entry name" value="IMP_1"/>
    <property type="match status" value="1"/>
</dbReference>
<comment type="similarity">
    <text evidence="3">Belongs to the inositol monophosphatase superfamily.</text>
</comment>
<dbReference type="PANTHER" id="PTHR43028:SF3">
    <property type="entry name" value="INOSITOL POLYPHOSPHATE 1-PHOSPHATASE"/>
    <property type="match status" value="1"/>
</dbReference>
<protein>
    <recommendedName>
        <fullName evidence="14">Inositol polyphosphate 1-phosphatase</fullName>
        <ecNumber evidence="12">3.1.3.57</ecNumber>
    </recommendedName>
</protein>
<feature type="binding site" evidence="15">
    <location>
        <position position="280"/>
    </location>
    <ligand>
        <name>Mg(2+)</name>
        <dbReference type="ChEBI" id="CHEBI:18420"/>
        <label>1</label>
        <note>catalytic</note>
    </ligand>
</feature>